<dbReference type="SMART" id="SM00516">
    <property type="entry name" value="SEC14"/>
    <property type="match status" value="1"/>
</dbReference>
<reference evidence="3 4" key="1">
    <citation type="submission" date="2020-04" db="EMBL/GenBank/DDBJ databases">
        <authorList>
            <person name="Alioto T."/>
            <person name="Alioto T."/>
            <person name="Gomez Garrido J."/>
        </authorList>
    </citation>
    <scope>NUCLEOTIDE SEQUENCE [LARGE SCALE GENOMIC DNA]</scope>
</reference>
<feature type="domain" description="CRAL-TRIO" evidence="2">
    <location>
        <begin position="94"/>
        <end position="256"/>
    </location>
</feature>
<organism evidence="3 4">
    <name type="scientific">Cloeon dipterum</name>
    <dbReference type="NCBI Taxonomy" id="197152"/>
    <lineage>
        <taxon>Eukaryota</taxon>
        <taxon>Metazoa</taxon>
        <taxon>Ecdysozoa</taxon>
        <taxon>Arthropoda</taxon>
        <taxon>Hexapoda</taxon>
        <taxon>Insecta</taxon>
        <taxon>Pterygota</taxon>
        <taxon>Palaeoptera</taxon>
        <taxon>Ephemeroptera</taxon>
        <taxon>Pisciforma</taxon>
        <taxon>Baetidae</taxon>
        <taxon>Cloeon</taxon>
    </lineage>
</organism>
<dbReference type="PRINTS" id="PR00180">
    <property type="entry name" value="CRETINALDHBP"/>
</dbReference>
<dbReference type="Proteomes" id="UP000494165">
    <property type="component" value="Unassembled WGS sequence"/>
</dbReference>
<dbReference type="OrthoDB" id="1434354at2759"/>
<dbReference type="SUPFAM" id="SSF46938">
    <property type="entry name" value="CRAL/TRIO N-terminal domain"/>
    <property type="match status" value="1"/>
</dbReference>
<comment type="caution">
    <text evidence="3">The sequence shown here is derived from an EMBL/GenBank/DDBJ whole genome shotgun (WGS) entry which is preliminary data.</text>
</comment>
<proteinExistence type="predicted"/>
<evidence type="ECO:0000259" key="2">
    <source>
        <dbReference type="PROSITE" id="PS50191"/>
    </source>
</evidence>
<dbReference type="InterPro" id="IPR036273">
    <property type="entry name" value="CRAL/TRIO_N_dom_sf"/>
</dbReference>
<dbReference type="InterPro" id="IPR001251">
    <property type="entry name" value="CRAL-TRIO_dom"/>
</dbReference>
<dbReference type="Gene3D" id="3.40.525.10">
    <property type="entry name" value="CRAL-TRIO lipid binding domain"/>
    <property type="match status" value="1"/>
</dbReference>
<gene>
    <name evidence="3" type="ORF">CLODIP_2_CD01553</name>
</gene>
<dbReference type="CDD" id="cd00170">
    <property type="entry name" value="SEC14"/>
    <property type="match status" value="1"/>
</dbReference>
<sequence length="311" mass="35181">MSASPGKQSQKIIPFLRGLSNEFQPVLKKHKEDVQHIQKWMTHQKHLPTISDEFVLLFLHSCEYSLERAKNTIETYFTIRAGVPEFFARRDPKTADIKNSLNVAEMIAVPKSTPSGNRVLLYRLKETEPSKANFVELMKAFFVFADFRISEDGLAPGYIVVFDMKGVSIGHLTRVSLPALKKFMVYIQEAHPARLKAIHVIHCVSFMDRVMALVKPLMKNELMGLLHLHTGGADSIKDIPQEILPEDYGGSAPSTPKIHEMNRLTMEQDYAEWMNAEEAFRADESRRAPGSGKSSSQLFGMEGSFRKLSID</sequence>
<dbReference type="InterPro" id="IPR036865">
    <property type="entry name" value="CRAL-TRIO_dom_sf"/>
</dbReference>
<keyword evidence="4" id="KW-1185">Reference proteome</keyword>
<dbReference type="PANTHER" id="PTHR10174">
    <property type="entry name" value="ALPHA-TOCOPHEROL TRANSFER PROTEIN-RELATED"/>
    <property type="match status" value="1"/>
</dbReference>
<dbReference type="SUPFAM" id="SSF52087">
    <property type="entry name" value="CRAL/TRIO domain"/>
    <property type="match status" value="1"/>
</dbReference>
<dbReference type="PANTHER" id="PTHR10174:SF224">
    <property type="entry name" value="RETINOL-BINDING PROTEIN PINTA"/>
    <property type="match status" value="1"/>
</dbReference>
<name>A0A8S1CAD9_9INSE</name>
<evidence type="ECO:0000256" key="1">
    <source>
        <dbReference type="SAM" id="MobiDB-lite"/>
    </source>
</evidence>
<accession>A0A8S1CAD9</accession>
<dbReference type="PROSITE" id="PS50191">
    <property type="entry name" value="CRAL_TRIO"/>
    <property type="match status" value="1"/>
</dbReference>
<dbReference type="Pfam" id="PF00650">
    <property type="entry name" value="CRAL_TRIO"/>
    <property type="match status" value="1"/>
</dbReference>
<feature type="region of interest" description="Disordered" evidence="1">
    <location>
        <begin position="281"/>
        <end position="311"/>
    </location>
</feature>
<dbReference type="GO" id="GO:0016020">
    <property type="term" value="C:membrane"/>
    <property type="evidence" value="ECO:0007669"/>
    <property type="project" value="TreeGrafter"/>
</dbReference>
<dbReference type="GO" id="GO:1902936">
    <property type="term" value="F:phosphatidylinositol bisphosphate binding"/>
    <property type="evidence" value="ECO:0007669"/>
    <property type="project" value="TreeGrafter"/>
</dbReference>
<evidence type="ECO:0000313" key="3">
    <source>
        <dbReference type="EMBL" id="CAB3366367.1"/>
    </source>
</evidence>
<protein>
    <recommendedName>
        <fullName evidence="2">CRAL-TRIO domain-containing protein</fullName>
    </recommendedName>
</protein>
<dbReference type="AlphaFoldDB" id="A0A8S1CAD9"/>
<dbReference type="EMBL" id="CADEPI010000024">
    <property type="protein sequence ID" value="CAB3366367.1"/>
    <property type="molecule type" value="Genomic_DNA"/>
</dbReference>
<evidence type="ECO:0000313" key="4">
    <source>
        <dbReference type="Proteomes" id="UP000494165"/>
    </source>
</evidence>